<dbReference type="FunFam" id="3.30.160.60:FF:000125">
    <property type="entry name" value="Putative zinc finger protein 143"/>
    <property type="match status" value="1"/>
</dbReference>
<dbReference type="AlphaFoldDB" id="A0A673AEJ7"/>
<dbReference type="FunFam" id="3.30.160.60:FF:000142">
    <property type="entry name" value="Putative zinc finger protein 143"/>
    <property type="match status" value="1"/>
</dbReference>
<dbReference type="GO" id="GO:0005634">
    <property type="term" value="C:nucleus"/>
    <property type="evidence" value="ECO:0007669"/>
    <property type="project" value="UniProtKB-SubCell"/>
</dbReference>
<dbReference type="InterPro" id="IPR036236">
    <property type="entry name" value="Znf_C2H2_sf"/>
</dbReference>
<dbReference type="GO" id="GO:0008270">
    <property type="term" value="F:zinc ion binding"/>
    <property type="evidence" value="ECO:0007669"/>
    <property type="project" value="UniProtKB-KW"/>
</dbReference>
<feature type="domain" description="C2H2-type" evidence="11">
    <location>
        <begin position="263"/>
        <end position="292"/>
    </location>
</feature>
<dbReference type="Pfam" id="PF00096">
    <property type="entry name" value="zf-C2H2"/>
    <property type="match status" value="5"/>
</dbReference>
<feature type="domain" description="C2H2-type" evidence="11">
    <location>
        <begin position="323"/>
        <end position="352"/>
    </location>
</feature>
<keyword evidence="4 10" id="KW-0863">Zinc-finger</keyword>
<dbReference type="FunFam" id="3.30.160.60:FF:000149">
    <property type="entry name" value="Zinc finger protein 569"/>
    <property type="match status" value="1"/>
</dbReference>
<reference evidence="12" key="1">
    <citation type="submission" date="2019-06" db="EMBL/GenBank/DDBJ databases">
        <authorList>
            <consortium name="Wellcome Sanger Institute Data Sharing"/>
        </authorList>
    </citation>
    <scope>NUCLEOTIDE SEQUENCE [LARGE SCALE GENOMIC DNA]</scope>
</reference>
<dbReference type="SUPFAM" id="SSF57667">
    <property type="entry name" value="beta-beta-alpha zinc fingers"/>
    <property type="match status" value="3"/>
</dbReference>
<keyword evidence="5" id="KW-0862">Zinc</keyword>
<evidence type="ECO:0000313" key="12">
    <source>
        <dbReference type="Ensembl" id="ENSSORP00005027694.1"/>
    </source>
</evidence>
<organism evidence="12 13">
    <name type="scientific">Sphaeramia orbicularis</name>
    <name type="common">orbiculate cardinalfish</name>
    <dbReference type="NCBI Taxonomy" id="375764"/>
    <lineage>
        <taxon>Eukaryota</taxon>
        <taxon>Metazoa</taxon>
        <taxon>Chordata</taxon>
        <taxon>Craniata</taxon>
        <taxon>Vertebrata</taxon>
        <taxon>Euteleostomi</taxon>
        <taxon>Actinopterygii</taxon>
        <taxon>Neopterygii</taxon>
        <taxon>Teleostei</taxon>
        <taxon>Neoteleostei</taxon>
        <taxon>Acanthomorphata</taxon>
        <taxon>Gobiaria</taxon>
        <taxon>Kurtiformes</taxon>
        <taxon>Apogonoidei</taxon>
        <taxon>Apogonidae</taxon>
        <taxon>Apogoninae</taxon>
        <taxon>Sphaeramia</taxon>
    </lineage>
</organism>
<name>A0A673AEJ7_9TELE</name>
<protein>
    <recommendedName>
        <fullName evidence="11">C2H2-type domain-containing protein</fullName>
    </recommendedName>
</protein>
<feature type="domain" description="C2H2-type" evidence="11">
    <location>
        <begin position="353"/>
        <end position="382"/>
    </location>
</feature>
<dbReference type="FunFam" id="3.30.160.60:FF:000137">
    <property type="entry name" value="Putative zinc finger protein 143"/>
    <property type="match status" value="1"/>
</dbReference>
<dbReference type="PROSITE" id="PS50157">
    <property type="entry name" value="ZINC_FINGER_C2H2_2"/>
    <property type="match status" value="7"/>
</dbReference>
<feature type="domain" description="C2H2-type" evidence="11">
    <location>
        <begin position="383"/>
        <end position="412"/>
    </location>
</feature>
<evidence type="ECO:0000256" key="5">
    <source>
        <dbReference type="ARBA" id="ARBA00022833"/>
    </source>
</evidence>
<evidence type="ECO:0000256" key="8">
    <source>
        <dbReference type="ARBA" id="ARBA00023163"/>
    </source>
</evidence>
<evidence type="ECO:0000256" key="6">
    <source>
        <dbReference type="ARBA" id="ARBA00023015"/>
    </source>
</evidence>
<feature type="domain" description="C2H2-type" evidence="11">
    <location>
        <begin position="413"/>
        <end position="441"/>
    </location>
</feature>
<evidence type="ECO:0000256" key="3">
    <source>
        <dbReference type="ARBA" id="ARBA00022737"/>
    </source>
</evidence>
<dbReference type="FunFam" id="3.30.160.60:FF:000071">
    <property type="entry name" value="Putative zinc finger protein 143"/>
    <property type="match status" value="1"/>
</dbReference>
<keyword evidence="2" id="KW-0479">Metal-binding</keyword>
<dbReference type="SMART" id="SM00355">
    <property type="entry name" value="ZnF_C2H2"/>
    <property type="match status" value="7"/>
</dbReference>
<accession>A0A673AEJ7</accession>
<evidence type="ECO:0000256" key="2">
    <source>
        <dbReference type="ARBA" id="ARBA00022723"/>
    </source>
</evidence>
<proteinExistence type="predicted"/>
<gene>
    <name evidence="12" type="primary">znf143b</name>
</gene>
<dbReference type="PANTHER" id="PTHR23235">
    <property type="entry name" value="KRUEPPEL-LIKE TRANSCRIPTION FACTOR"/>
    <property type="match status" value="1"/>
</dbReference>
<reference evidence="12" key="2">
    <citation type="submission" date="2025-08" db="UniProtKB">
        <authorList>
            <consortium name="Ensembl"/>
        </authorList>
    </citation>
    <scope>IDENTIFICATION</scope>
</reference>
<feature type="domain" description="C2H2-type" evidence="11">
    <location>
        <begin position="293"/>
        <end position="322"/>
    </location>
</feature>
<evidence type="ECO:0000256" key="9">
    <source>
        <dbReference type="ARBA" id="ARBA00023242"/>
    </source>
</evidence>
<keyword evidence="7" id="KW-0238">DNA-binding</keyword>
<dbReference type="PROSITE" id="PS00028">
    <property type="entry name" value="ZINC_FINGER_C2H2_1"/>
    <property type="match status" value="7"/>
</dbReference>
<dbReference type="FunFam" id="3.30.160.60:FF:000236">
    <property type="entry name" value="zinc finger protein 143 isoform X1"/>
    <property type="match status" value="1"/>
</dbReference>
<evidence type="ECO:0000313" key="13">
    <source>
        <dbReference type="Proteomes" id="UP000472271"/>
    </source>
</evidence>
<dbReference type="GO" id="GO:0003677">
    <property type="term" value="F:DNA binding"/>
    <property type="evidence" value="ECO:0007669"/>
    <property type="project" value="UniProtKB-KW"/>
</dbReference>
<dbReference type="FunFam" id="3.30.160.60:FF:000072">
    <property type="entry name" value="zinc finger protein 143 isoform X1"/>
    <property type="match status" value="1"/>
</dbReference>
<evidence type="ECO:0000256" key="1">
    <source>
        <dbReference type="ARBA" id="ARBA00004123"/>
    </source>
</evidence>
<keyword evidence="8" id="KW-0804">Transcription</keyword>
<reference evidence="12" key="3">
    <citation type="submission" date="2025-09" db="UniProtKB">
        <authorList>
            <consortium name="Ensembl"/>
        </authorList>
    </citation>
    <scope>IDENTIFICATION</scope>
</reference>
<keyword evidence="6" id="KW-0805">Transcription regulation</keyword>
<dbReference type="Gene3D" id="3.30.160.60">
    <property type="entry name" value="Classic Zinc Finger"/>
    <property type="match status" value="7"/>
</dbReference>
<keyword evidence="13" id="KW-1185">Reference proteome</keyword>
<evidence type="ECO:0000256" key="7">
    <source>
        <dbReference type="ARBA" id="ARBA00023125"/>
    </source>
</evidence>
<dbReference type="Ensembl" id="ENSSORT00005028488.1">
    <property type="protein sequence ID" value="ENSSORP00005027694.1"/>
    <property type="gene ID" value="ENSSORG00005013225.1"/>
</dbReference>
<evidence type="ECO:0000256" key="4">
    <source>
        <dbReference type="ARBA" id="ARBA00022771"/>
    </source>
</evidence>
<feature type="domain" description="C2H2-type" evidence="11">
    <location>
        <begin position="233"/>
        <end position="262"/>
    </location>
</feature>
<keyword evidence="9" id="KW-0539">Nucleus</keyword>
<comment type="subcellular location">
    <subcellularLocation>
        <location evidence="1">Nucleus</location>
    </subcellularLocation>
</comment>
<evidence type="ECO:0000256" key="10">
    <source>
        <dbReference type="PROSITE-ProRule" id="PRU00042"/>
    </source>
</evidence>
<sequence>MLLAQINRDSQGMAEFHDADGQPVTLCLTEAVTVADGDQMDSMDTVSLQAVTLADGSTAYIQHDSKAAFSDGQIMDGQVIQLEDGSAAYVQHVSMPKAGKAHSVLLRGRTVHGNSGFVFVGGADSYDQSGLQEVQLEDGSTAYIQHTVHMPQSNTILAIQADGTIADLQAEAAAIDPETISVLEQYTTKVENIENPLGSFGRVEADNGVHMRIVLQGQDNRQGRVSNVGEKSFRCEYEGCGKLYTTAHHLKVHERSHTGDKPYICDYPGCGKKFATGYGLKSHSRTHTGEKPYRCQELNCCKSFKTSGDLQKHTRTHTGEKPFKCPVEGCGRSFTTSNIRKVHIRTHTGERPYYCSEPSCGRSFASATNYKNHMRIHTGEKPYVCTVPGCEKRFTEYSSLYKHHVVHTPCKPYNCNHCGKTYKQISTLAMHKRTAHNDTEPIEEEQEAYFEPPTDAIDDPNVSYTAAVIDAEDSGSEQLPVESADMVAQQHVALVTQEDGTQQQVSISEADLQAMGGTITMVTQEGTTITIPAHELATQGTHSVTMVTADGSDEQVAIMTPDMASFQTVEEGGFSQDQDDIHPVTLLATSNGTHIAVQLSDQPSLEEAIRIASRIQQGESPGLDD</sequence>
<dbReference type="InterPro" id="IPR013087">
    <property type="entry name" value="Znf_C2H2_type"/>
</dbReference>
<evidence type="ECO:0000259" key="11">
    <source>
        <dbReference type="PROSITE" id="PS50157"/>
    </source>
</evidence>
<keyword evidence="3" id="KW-0677">Repeat</keyword>
<dbReference type="Proteomes" id="UP000472271">
    <property type="component" value="Chromosome 6"/>
</dbReference>